<dbReference type="Gene3D" id="3.80.10.10">
    <property type="entry name" value="Ribonuclease Inhibitor"/>
    <property type="match status" value="1"/>
</dbReference>
<protein>
    <recommendedName>
        <fullName evidence="1">F-box domain-containing protein</fullName>
    </recommendedName>
</protein>
<name>A0ABP9YPE2_9FUNG</name>
<dbReference type="InterPro" id="IPR001810">
    <property type="entry name" value="F-box_dom"/>
</dbReference>
<dbReference type="InterPro" id="IPR032675">
    <property type="entry name" value="LRR_dom_sf"/>
</dbReference>
<dbReference type="Proteomes" id="UP001473302">
    <property type="component" value="Unassembled WGS sequence"/>
</dbReference>
<evidence type="ECO:0000313" key="3">
    <source>
        <dbReference type="Proteomes" id="UP001473302"/>
    </source>
</evidence>
<reference evidence="2 3" key="1">
    <citation type="submission" date="2024-04" db="EMBL/GenBank/DDBJ databases">
        <title>genome sequences of Mucor flavus KT1a and Helicostylum pulchrum KT1b strains isolated from the surface of a dry-aged beef.</title>
        <authorList>
            <person name="Toyotome T."/>
            <person name="Hosono M."/>
            <person name="Torimaru M."/>
            <person name="Fukuda K."/>
            <person name="Mikami N."/>
        </authorList>
    </citation>
    <scope>NUCLEOTIDE SEQUENCE [LARGE SCALE GENOMIC DNA]</scope>
    <source>
        <strain evidence="2 3">KT1a</strain>
    </source>
</reference>
<feature type="domain" description="F-box" evidence="1">
    <location>
        <begin position="10"/>
        <end position="50"/>
    </location>
</feature>
<dbReference type="SUPFAM" id="SSF52047">
    <property type="entry name" value="RNI-like"/>
    <property type="match status" value="1"/>
</dbReference>
<dbReference type="SMART" id="SM00256">
    <property type="entry name" value="FBOX"/>
    <property type="match status" value="1"/>
</dbReference>
<dbReference type="Pfam" id="PF12937">
    <property type="entry name" value="F-box-like"/>
    <property type="match status" value="1"/>
</dbReference>
<dbReference type="SUPFAM" id="SSF81383">
    <property type="entry name" value="F-box domain"/>
    <property type="match status" value="1"/>
</dbReference>
<organism evidence="2 3">
    <name type="scientific">Mucor flavus</name>
    <dbReference type="NCBI Taxonomy" id="439312"/>
    <lineage>
        <taxon>Eukaryota</taxon>
        <taxon>Fungi</taxon>
        <taxon>Fungi incertae sedis</taxon>
        <taxon>Mucoromycota</taxon>
        <taxon>Mucoromycotina</taxon>
        <taxon>Mucoromycetes</taxon>
        <taxon>Mucorales</taxon>
        <taxon>Mucorineae</taxon>
        <taxon>Mucoraceae</taxon>
        <taxon>Mucor</taxon>
    </lineage>
</organism>
<comment type="caution">
    <text evidence="2">The sequence shown here is derived from an EMBL/GenBank/DDBJ whole genome shotgun (WGS) entry which is preliminary data.</text>
</comment>
<keyword evidence="3" id="KW-1185">Reference proteome</keyword>
<accession>A0ABP9YPE2</accession>
<dbReference type="Gene3D" id="1.20.1280.50">
    <property type="match status" value="1"/>
</dbReference>
<dbReference type="InterPro" id="IPR036047">
    <property type="entry name" value="F-box-like_dom_sf"/>
</dbReference>
<evidence type="ECO:0000259" key="1">
    <source>
        <dbReference type="SMART" id="SM00256"/>
    </source>
</evidence>
<gene>
    <name evidence="2" type="ORF">MFLAVUS_002110</name>
</gene>
<sequence length="423" mass="49128">MMCTSRNKCLPPEVLQQVFRNLGRKEDRKTCLLVCRPWNSVAQAYFNRDILIKVKETKLDDLLDDISYFGQNVKTIKLIASRPKTIDEDNEIKWRQILKLCPYLTSVYFKNSCNGSAFLKALQDPDLKLNDLQKLDIYNLTAYSRDIHDIYLWVSIQYCQTITSLQLCASDEELVSTKYGGLYKFISQFPQLTCLKVTRCPSYLDVRGLLYKEEEVDSIVDIKNILEEAPRLKEIKLYGCDVAIKNSADTNAAQLIENGPLTDLKILADNTSISTMRYIVSLLKEVKILALIIGKITVDEDISVEESETILGDLEASTSEMKRVEIKYNYNGRDFYLNTGKEFKIKSRSKGRYKNENYFSSGDDDSDYDSGDDSVDYNVNYYDYYDYNEDSDYSYNYDYSDNSDYNYNYHGDLNYNDDYFYDD</sequence>
<dbReference type="EMBL" id="BAABUK010000003">
    <property type="protein sequence ID" value="GAA5808715.1"/>
    <property type="molecule type" value="Genomic_DNA"/>
</dbReference>
<evidence type="ECO:0000313" key="2">
    <source>
        <dbReference type="EMBL" id="GAA5808715.1"/>
    </source>
</evidence>
<proteinExistence type="predicted"/>